<gene>
    <name evidence="5" type="primary">hpaIIM</name>
    <name evidence="5" type="ORF">NCTC11296_03105</name>
</gene>
<proteinExistence type="predicted"/>
<dbReference type="AlphaFoldDB" id="A0A377IUW3"/>
<dbReference type="EC" id="2.1.1.37" evidence="5"/>
<dbReference type="Pfam" id="PF00145">
    <property type="entry name" value="DNA_methylase"/>
    <property type="match status" value="1"/>
</dbReference>
<dbReference type="EMBL" id="UGHK01000003">
    <property type="protein sequence ID" value="STO91973.1"/>
    <property type="molecule type" value="Genomic_DNA"/>
</dbReference>
<keyword evidence="3" id="KW-0680">Restriction system</keyword>
<evidence type="ECO:0000256" key="1">
    <source>
        <dbReference type="ARBA" id="ARBA00022603"/>
    </source>
</evidence>
<sequence>MIAKNQAYCLGRNNGQENVLFEIKGVEAVRIAKKSLSPTLKTRMRTGGNNVPCITLTGNTIGRQPHNGGNGNGFGDTDVHAVAYDNQCVSWNGDTTPKSSNNIALTMRANQGSEGYGVAYDHTIRKLTPKECERLQGFPDDYTKIPYRNKPAEQCPDSPRYKAIGNSMAVPVMQWIGVRLSDYLQQA</sequence>
<dbReference type="GO" id="GO:0032259">
    <property type="term" value="P:methylation"/>
    <property type="evidence" value="ECO:0007669"/>
    <property type="project" value="UniProtKB-KW"/>
</dbReference>
<evidence type="ECO:0000313" key="5">
    <source>
        <dbReference type="EMBL" id="STO91973.1"/>
    </source>
</evidence>
<dbReference type="Proteomes" id="UP000254465">
    <property type="component" value="Unassembled WGS sequence"/>
</dbReference>
<keyword evidence="1 5" id="KW-0489">Methyltransferase</keyword>
<dbReference type="RefSeq" id="WP_423734529.1">
    <property type="nucleotide sequence ID" value="NZ_PQVK01000009.1"/>
</dbReference>
<dbReference type="GO" id="GO:0003886">
    <property type="term" value="F:DNA (cytosine-5-)-methyltransferase activity"/>
    <property type="evidence" value="ECO:0007669"/>
    <property type="project" value="UniProtKB-EC"/>
</dbReference>
<dbReference type="SUPFAM" id="SSF53335">
    <property type="entry name" value="S-adenosyl-L-methionine-dependent methyltransferases"/>
    <property type="match status" value="1"/>
</dbReference>
<organism evidence="5 6">
    <name type="scientific">Avibacterium paragallinarum</name>
    <name type="common">Haemophilus gallinarum</name>
    <dbReference type="NCBI Taxonomy" id="728"/>
    <lineage>
        <taxon>Bacteria</taxon>
        <taxon>Pseudomonadati</taxon>
        <taxon>Pseudomonadota</taxon>
        <taxon>Gammaproteobacteria</taxon>
        <taxon>Pasteurellales</taxon>
        <taxon>Pasteurellaceae</taxon>
        <taxon>Avibacterium</taxon>
    </lineage>
</organism>
<dbReference type="InterPro" id="IPR029063">
    <property type="entry name" value="SAM-dependent_MTases_sf"/>
</dbReference>
<evidence type="ECO:0000256" key="3">
    <source>
        <dbReference type="ARBA" id="ARBA00022747"/>
    </source>
</evidence>
<dbReference type="InterPro" id="IPR001525">
    <property type="entry name" value="C5_MeTfrase"/>
</dbReference>
<name>A0A377IUW3_AVIPA</name>
<comment type="catalytic activity">
    <reaction evidence="4">
        <text>a 2'-deoxycytidine in DNA + S-adenosyl-L-methionine = a 5-methyl-2'-deoxycytidine in DNA + S-adenosyl-L-homocysteine + H(+)</text>
        <dbReference type="Rhea" id="RHEA:13681"/>
        <dbReference type="Rhea" id="RHEA-COMP:11369"/>
        <dbReference type="Rhea" id="RHEA-COMP:11370"/>
        <dbReference type="ChEBI" id="CHEBI:15378"/>
        <dbReference type="ChEBI" id="CHEBI:57856"/>
        <dbReference type="ChEBI" id="CHEBI:59789"/>
        <dbReference type="ChEBI" id="CHEBI:85452"/>
        <dbReference type="ChEBI" id="CHEBI:85454"/>
        <dbReference type="EC" id="2.1.1.37"/>
    </reaction>
</comment>
<evidence type="ECO:0000256" key="4">
    <source>
        <dbReference type="ARBA" id="ARBA00047422"/>
    </source>
</evidence>
<protein>
    <submittedName>
        <fullName evidence="5">Cytosine-specific methyltransferase</fullName>
        <ecNumber evidence="5">2.1.1.37</ecNumber>
    </submittedName>
</protein>
<dbReference type="Gene3D" id="3.90.120.10">
    <property type="entry name" value="DNA Methylase, subunit A, domain 2"/>
    <property type="match status" value="1"/>
</dbReference>
<reference evidence="5 6" key="1">
    <citation type="submission" date="2018-06" db="EMBL/GenBank/DDBJ databases">
        <authorList>
            <consortium name="Pathogen Informatics"/>
            <person name="Doyle S."/>
        </authorList>
    </citation>
    <scope>NUCLEOTIDE SEQUENCE [LARGE SCALE GENOMIC DNA]</scope>
    <source>
        <strain evidence="5 6">NCTC11296</strain>
    </source>
</reference>
<accession>A0A377IUW3</accession>
<keyword evidence="2 5" id="KW-0808">Transferase</keyword>
<evidence type="ECO:0000313" key="6">
    <source>
        <dbReference type="Proteomes" id="UP000254465"/>
    </source>
</evidence>
<dbReference type="GO" id="GO:0009307">
    <property type="term" value="P:DNA restriction-modification system"/>
    <property type="evidence" value="ECO:0007669"/>
    <property type="project" value="UniProtKB-KW"/>
</dbReference>
<evidence type="ECO:0000256" key="2">
    <source>
        <dbReference type="ARBA" id="ARBA00022679"/>
    </source>
</evidence>